<evidence type="ECO:0000256" key="1">
    <source>
        <dbReference type="SAM" id="Phobius"/>
    </source>
</evidence>
<protein>
    <submittedName>
        <fullName evidence="2">Uncharacterized protein</fullName>
    </submittedName>
</protein>
<reference evidence="2" key="1">
    <citation type="submission" date="2014-09" db="EMBL/GenBank/DDBJ databases">
        <title>The mobilome of the heavy metals and metalloids hypertolerant bacteria from the Lubin copper mine (Poland).</title>
        <authorList>
            <person name="Dziewit L."/>
            <person name="Bartosik D."/>
        </authorList>
    </citation>
    <scope>NUCLEOTIDE SEQUENCE</scope>
    <source>
        <plasmid evidence="2">pLM19O2</plasmid>
    </source>
</reference>
<dbReference type="RefSeq" id="WP_181377365.1">
    <property type="nucleotide sequence ID" value="NZ_KM659092.1"/>
</dbReference>
<dbReference type="Pfam" id="PF06186">
    <property type="entry name" value="DUF992"/>
    <property type="match status" value="1"/>
</dbReference>
<feature type="transmembrane region" description="Helical" evidence="1">
    <location>
        <begin position="20"/>
        <end position="40"/>
    </location>
</feature>
<dbReference type="AlphaFoldDB" id="A0A0D5A172"/>
<keyword evidence="2" id="KW-0614">Plasmid</keyword>
<gene>
    <name evidence="2" type="ORF">pLM19O2_p95</name>
</gene>
<dbReference type="InterPro" id="IPR009333">
    <property type="entry name" value="DUF992"/>
</dbReference>
<evidence type="ECO:0000313" key="2">
    <source>
        <dbReference type="EMBL" id="AJW30040.1"/>
    </source>
</evidence>
<organism evidence="2">
    <name type="scientific">Ochrobactrum sp. LM19</name>
    <dbReference type="NCBI Taxonomy" id="1449781"/>
    <lineage>
        <taxon>Bacteria</taxon>
        <taxon>Pseudomonadati</taxon>
        <taxon>Pseudomonadota</taxon>
        <taxon>Alphaproteobacteria</taxon>
        <taxon>Hyphomicrobiales</taxon>
        <taxon>Brucellaceae</taxon>
        <taxon>Brucella/Ochrobactrum group</taxon>
        <taxon>Ochrobactrum</taxon>
    </lineage>
</organism>
<sequence length="89" mass="9042">MWAVLPTGSNKAGSYLLEGSYVGTSAGASLGIGVGANILVGGSNKSIGLQPLSLEGSQGVNLAVGISKLELTKMPATEKKKAKKKLRQN</sequence>
<proteinExistence type="predicted"/>
<keyword evidence="1" id="KW-0472">Membrane</keyword>
<name>A0A0D5A172_9HYPH</name>
<geneLocation type="plasmid" evidence="2">
    <name>pLM19O2</name>
</geneLocation>
<keyword evidence="1" id="KW-1133">Transmembrane helix</keyword>
<keyword evidence="1" id="KW-0812">Transmembrane</keyword>
<accession>A0A0D5A172</accession>
<dbReference type="EMBL" id="KM659092">
    <property type="protein sequence ID" value="AJW30040.1"/>
    <property type="molecule type" value="Genomic_DNA"/>
</dbReference>